<gene>
    <name evidence="2" type="ORF">GCM10009802_31520</name>
</gene>
<dbReference type="Proteomes" id="UP001500443">
    <property type="component" value="Unassembled WGS sequence"/>
</dbReference>
<reference evidence="3" key="1">
    <citation type="journal article" date="2019" name="Int. J. Syst. Evol. Microbiol.">
        <title>The Global Catalogue of Microorganisms (GCM) 10K type strain sequencing project: providing services to taxonomists for standard genome sequencing and annotation.</title>
        <authorList>
            <consortium name="The Broad Institute Genomics Platform"/>
            <consortium name="The Broad Institute Genome Sequencing Center for Infectious Disease"/>
            <person name="Wu L."/>
            <person name="Ma J."/>
        </authorList>
    </citation>
    <scope>NUCLEOTIDE SEQUENCE [LARGE SCALE GENOMIC DNA]</scope>
    <source>
        <strain evidence="3">JCM 15481</strain>
    </source>
</reference>
<name>A0ABP5K1P3_9ACTN</name>
<dbReference type="PANTHER" id="PTHR43235:SF1">
    <property type="entry name" value="GLUTAMINE AMIDOTRANSFERASE PB2B2.05-RELATED"/>
    <property type="match status" value="1"/>
</dbReference>
<dbReference type="PROSITE" id="PS51273">
    <property type="entry name" value="GATASE_TYPE_1"/>
    <property type="match status" value="1"/>
</dbReference>
<comment type="caution">
    <text evidence="2">The sequence shown here is derived from an EMBL/GenBank/DDBJ whole genome shotgun (WGS) entry which is preliminary data.</text>
</comment>
<dbReference type="EMBL" id="BAAAPF010000092">
    <property type="protein sequence ID" value="GAA2125892.1"/>
    <property type="molecule type" value="Genomic_DNA"/>
</dbReference>
<evidence type="ECO:0000313" key="3">
    <source>
        <dbReference type="Proteomes" id="UP001500443"/>
    </source>
</evidence>
<dbReference type="SUPFAM" id="SSF52317">
    <property type="entry name" value="Class I glutamine amidotransferase-like"/>
    <property type="match status" value="1"/>
</dbReference>
<sequence>MDTASNGSAAVPATAGRPVVGILARTAPVTLQGVGMTVSLTLQRHVDFLAAAGCAPVLLPLLPGGADFPVPLDGLLIPGGPDLDPALYGGAPHPLTRGANPNLDRAELALARAALATGLPVLGICRGMQLLNVLHGGTLHQHLPAVTGDDRHSPETAAYTLGRHRLDVVPGSRVAQVLAGGAAESACHHHQAVDRLGAGLLATARAPDGVIEAVEAVDHPFALGVQWEAGQTDDERLHRALAEAAGRASRTAGSARTSRGAATDIT</sequence>
<dbReference type="InterPro" id="IPR011697">
    <property type="entry name" value="Peptidase_C26"/>
</dbReference>
<dbReference type="RefSeq" id="WP_344290634.1">
    <property type="nucleotide sequence ID" value="NZ_BAAAPF010000092.1"/>
</dbReference>
<dbReference type="Pfam" id="PF07722">
    <property type="entry name" value="Peptidase_C26"/>
    <property type="match status" value="1"/>
</dbReference>
<protein>
    <recommendedName>
        <fullName evidence="4">Gamma-glutamyl-gamma-aminobutyrate hydrolase family protein</fullName>
    </recommendedName>
</protein>
<evidence type="ECO:0000256" key="1">
    <source>
        <dbReference type="SAM" id="MobiDB-lite"/>
    </source>
</evidence>
<dbReference type="InterPro" id="IPR029062">
    <property type="entry name" value="Class_I_gatase-like"/>
</dbReference>
<dbReference type="CDD" id="cd01745">
    <property type="entry name" value="GATase1_2"/>
    <property type="match status" value="1"/>
</dbReference>
<feature type="region of interest" description="Disordered" evidence="1">
    <location>
        <begin position="244"/>
        <end position="266"/>
    </location>
</feature>
<organism evidence="2 3">
    <name type="scientific">Streptomyces synnematoformans</name>
    <dbReference type="NCBI Taxonomy" id="415721"/>
    <lineage>
        <taxon>Bacteria</taxon>
        <taxon>Bacillati</taxon>
        <taxon>Actinomycetota</taxon>
        <taxon>Actinomycetes</taxon>
        <taxon>Kitasatosporales</taxon>
        <taxon>Streptomycetaceae</taxon>
        <taxon>Streptomyces</taxon>
    </lineage>
</organism>
<keyword evidence="3" id="KW-1185">Reference proteome</keyword>
<dbReference type="InterPro" id="IPR044668">
    <property type="entry name" value="PuuD-like"/>
</dbReference>
<proteinExistence type="predicted"/>
<dbReference type="PANTHER" id="PTHR43235">
    <property type="entry name" value="GLUTAMINE AMIDOTRANSFERASE PB2B2.05-RELATED"/>
    <property type="match status" value="1"/>
</dbReference>
<evidence type="ECO:0000313" key="2">
    <source>
        <dbReference type="EMBL" id="GAA2125892.1"/>
    </source>
</evidence>
<dbReference type="Gene3D" id="3.40.50.880">
    <property type="match status" value="1"/>
</dbReference>
<accession>A0ABP5K1P3</accession>
<evidence type="ECO:0008006" key="4">
    <source>
        <dbReference type="Google" id="ProtNLM"/>
    </source>
</evidence>